<dbReference type="EMBL" id="KZ308550">
    <property type="protein sequence ID" value="KAG8231326.1"/>
    <property type="molecule type" value="Genomic_DNA"/>
</dbReference>
<sequence length="251" mass="26642">MNSSEVKPSKEDKMTQGIQSVLGPYDKVMEALLVEPKGLIGVDQAVSSPSTKPPNPFSASSEFPVPKRSSIGPRVHMDGSKNQLVPSRVPGVFSKPLENKYVPRGSSSHTRHNGGPVIQNGASKASPPPHAISNSLHPGAPHSRINLVGRNLPRLNVEQQLPNPPVNSVGANAAAGNGAVELEHIFKEMTAVAPPVTAIATPRKEPDSKFTFNPILSNSMKESISMPIKAALSMIPEIPEKPPPPIEPIKS</sequence>
<proteinExistence type="predicted"/>
<dbReference type="Proteomes" id="UP000792457">
    <property type="component" value="Unassembled WGS sequence"/>
</dbReference>
<organism evidence="2 3">
    <name type="scientific">Ladona fulva</name>
    <name type="common">Scarce chaser dragonfly</name>
    <name type="synonym">Libellula fulva</name>
    <dbReference type="NCBI Taxonomy" id="123851"/>
    <lineage>
        <taxon>Eukaryota</taxon>
        <taxon>Metazoa</taxon>
        <taxon>Ecdysozoa</taxon>
        <taxon>Arthropoda</taxon>
        <taxon>Hexapoda</taxon>
        <taxon>Insecta</taxon>
        <taxon>Pterygota</taxon>
        <taxon>Palaeoptera</taxon>
        <taxon>Odonata</taxon>
        <taxon>Epiprocta</taxon>
        <taxon>Anisoptera</taxon>
        <taxon>Libelluloidea</taxon>
        <taxon>Libellulidae</taxon>
        <taxon>Ladona</taxon>
    </lineage>
</organism>
<feature type="region of interest" description="Disordered" evidence="1">
    <location>
        <begin position="44"/>
        <end position="146"/>
    </location>
</feature>
<dbReference type="OrthoDB" id="6784111at2759"/>
<reference evidence="2" key="2">
    <citation type="submission" date="2017-10" db="EMBL/GenBank/DDBJ databases">
        <title>Ladona fulva Genome sequencing and assembly.</title>
        <authorList>
            <person name="Murali S."/>
            <person name="Richards S."/>
            <person name="Bandaranaike D."/>
            <person name="Bellair M."/>
            <person name="Blankenburg K."/>
            <person name="Chao H."/>
            <person name="Dinh H."/>
            <person name="Doddapaneni H."/>
            <person name="Dugan-Rocha S."/>
            <person name="Elkadiri S."/>
            <person name="Gnanaolivu R."/>
            <person name="Hernandez B."/>
            <person name="Skinner E."/>
            <person name="Javaid M."/>
            <person name="Lee S."/>
            <person name="Li M."/>
            <person name="Ming W."/>
            <person name="Munidasa M."/>
            <person name="Muniz J."/>
            <person name="Nguyen L."/>
            <person name="Hughes D."/>
            <person name="Osuji N."/>
            <person name="Pu L.-L."/>
            <person name="Puazo M."/>
            <person name="Qu C."/>
            <person name="Quiroz J."/>
            <person name="Raj R."/>
            <person name="Weissenberger G."/>
            <person name="Xin Y."/>
            <person name="Zou X."/>
            <person name="Han Y."/>
            <person name="Worley K."/>
            <person name="Muzny D."/>
            <person name="Gibbs R."/>
        </authorList>
    </citation>
    <scope>NUCLEOTIDE SEQUENCE</scope>
    <source>
        <strain evidence="2">Sampled in the wild</strain>
    </source>
</reference>
<keyword evidence="3" id="KW-1185">Reference proteome</keyword>
<dbReference type="AlphaFoldDB" id="A0A8K0KBX7"/>
<evidence type="ECO:0000313" key="3">
    <source>
        <dbReference type="Proteomes" id="UP000792457"/>
    </source>
</evidence>
<accession>A0A8K0KBX7</accession>
<evidence type="ECO:0000313" key="2">
    <source>
        <dbReference type="EMBL" id="KAG8231326.1"/>
    </source>
</evidence>
<protein>
    <submittedName>
        <fullName evidence="2">Uncharacterized protein</fullName>
    </submittedName>
</protein>
<gene>
    <name evidence="2" type="ORF">J437_LFUL011719</name>
</gene>
<comment type="caution">
    <text evidence="2">The sequence shown here is derived from an EMBL/GenBank/DDBJ whole genome shotgun (WGS) entry which is preliminary data.</text>
</comment>
<evidence type="ECO:0000256" key="1">
    <source>
        <dbReference type="SAM" id="MobiDB-lite"/>
    </source>
</evidence>
<name>A0A8K0KBX7_LADFU</name>
<feature type="non-terminal residue" evidence="2">
    <location>
        <position position="1"/>
    </location>
</feature>
<reference evidence="2" key="1">
    <citation type="submission" date="2013-04" db="EMBL/GenBank/DDBJ databases">
        <authorList>
            <person name="Qu J."/>
            <person name="Murali S.C."/>
            <person name="Bandaranaike D."/>
            <person name="Bellair M."/>
            <person name="Blankenburg K."/>
            <person name="Chao H."/>
            <person name="Dinh H."/>
            <person name="Doddapaneni H."/>
            <person name="Downs B."/>
            <person name="Dugan-Rocha S."/>
            <person name="Elkadiri S."/>
            <person name="Gnanaolivu R.D."/>
            <person name="Hernandez B."/>
            <person name="Javaid M."/>
            <person name="Jayaseelan J.C."/>
            <person name="Lee S."/>
            <person name="Li M."/>
            <person name="Ming W."/>
            <person name="Munidasa M."/>
            <person name="Muniz J."/>
            <person name="Nguyen L."/>
            <person name="Ongeri F."/>
            <person name="Osuji N."/>
            <person name="Pu L.-L."/>
            <person name="Puazo M."/>
            <person name="Qu C."/>
            <person name="Quiroz J."/>
            <person name="Raj R."/>
            <person name="Weissenberger G."/>
            <person name="Xin Y."/>
            <person name="Zou X."/>
            <person name="Han Y."/>
            <person name="Richards S."/>
            <person name="Worley K."/>
            <person name="Muzny D."/>
            <person name="Gibbs R."/>
        </authorList>
    </citation>
    <scope>NUCLEOTIDE SEQUENCE</scope>
    <source>
        <strain evidence="2">Sampled in the wild</strain>
    </source>
</reference>